<proteinExistence type="predicted"/>
<dbReference type="RefSeq" id="WP_101474877.1">
    <property type="nucleotide sequence ID" value="NZ_CP060637.1"/>
</dbReference>
<dbReference type="AlphaFoldDB" id="A0A7G9GY90"/>
<dbReference type="Proteomes" id="UP000515913">
    <property type="component" value="Chromosome"/>
</dbReference>
<protein>
    <submittedName>
        <fullName evidence="2">Uncharacterized protein</fullName>
    </submittedName>
</protein>
<accession>A0A7G9GY90</accession>
<evidence type="ECO:0000313" key="2">
    <source>
        <dbReference type="EMBL" id="QNM15772.1"/>
    </source>
</evidence>
<dbReference type="EMBL" id="CP060637">
    <property type="protein sequence ID" value="QNM15772.1"/>
    <property type="molecule type" value="Genomic_DNA"/>
</dbReference>
<keyword evidence="3" id="KW-1185">Reference proteome</keyword>
<gene>
    <name evidence="2" type="ORF">H9Q81_02720</name>
</gene>
<name>A0A7G9GY90_9FUSO</name>
<evidence type="ECO:0000313" key="3">
    <source>
        <dbReference type="Proteomes" id="UP000515913"/>
    </source>
</evidence>
<dbReference type="KEGG" id="fho:H9Q81_02720"/>
<sequence>MNLNEKKQLEEALQKVNKSEYKNLVSPLTKENIKHKILEETARQIAQGNISSHEQIKQYILNKDREYAENNDKFKLILKIAPIALILFIIFIFLYQSFYL</sequence>
<feature type="transmembrane region" description="Helical" evidence="1">
    <location>
        <begin position="76"/>
        <end position="98"/>
    </location>
</feature>
<reference evidence="2 3" key="1">
    <citation type="submission" date="2020-08" db="EMBL/GenBank/DDBJ databases">
        <authorList>
            <person name="Liu C."/>
            <person name="Sun Q."/>
        </authorList>
    </citation>
    <scope>NUCLEOTIDE SEQUENCE [LARGE SCALE GENOMIC DNA]</scope>
    <source>
        <strain evidence="2 3">NSJ-57</strain>
    </source>
</reference>
<keyword evidence="1" id="KW-0812">Transmembrane</keyword>
<keyword evidence="1" id="KW-1133">Transmembrane helix</keyword>
<keyword evidence="1" id="KW-0472">Membrane</keyword>
<organism evidence="2 3">
    <name type="scientific">Fusobacterium hominis</name>
    <dbReference type="NCBI Taxonomy" id="2764326"/>
    <lineage>
        <taxon>Bacteria</taxon>
        <taxon>Fusobacteriati</taxon>
        <taxon>Fusobacteriota</taxon>
        <taxon>Fusobacteriia</taxon>
        <taxon>Fusobacteriales</taxon>
        <taxon>Fusobacteriaceae</taxon>
        <taxon>Fusobacterium</taxon>
    </lineage>
</organism>
<evidence type="ECO:0000256" key="1">
    <source>
        <dbReference type="SAM" id="Phobius"/>
    </source>
</evidence>